<protein>
    <submittedName>
        <fullName evidence="2">Uncharacterized protein</fullName>
    </submittedName>
</protein>
<feature type="transmembrane region" description="Helical" evidence="1">
    <location>
        <begin position="99"/>
        <end position="122"/>
    </location>
</feature>
<gene>
    <name evidence="2" type="ORF">DDE23_24155</name>
</gene>
<evidence type="ECO:0000313" key="3">
    <source>
        <dbReference type="Proteomes" id="UP000244810"/>
    </source>
</evidence>
<proteinExistence type="predicted"/>
<keyword evidence="1" id="KW-0812">Transmembrane</keyword>
<comment type="caution">
    <text evidence="2">The sequence shown here is derived from an EMBL/GenBank/DDBJ whole genome shotgun (WGS) entry which is preliminary data.</text>
</comment>
<keyword evidence="3" id="KW-1185">Reference proteome</keyword>
<keyword evidence="1" id="KW-0472">Membrane</keyword>
<reference evidence="2 3" key="1">
    <citation type="journal article" date="2011" name="Syst. Appl. Microbiol.">
        <title>Defluviimonas denitrificans gen. nov., sp. nov., and Pararhodobacter aggregans gen. nov., sp. nov., non-phototrophic Rhodobacteraceae from the biofilter of a marine aquaculture.</title>
        <authorList>
            <person name="Foesel B.U."/>
            <person name="Drake H.L."/>
            <person name="Schramm A."/>
        </authorList>
    </citation>
    <scope>NUCLEOTIDE SEQUENCE [LARGE SCALE GENOMIC DNA]</scope>
    <source>
        <strain evidence="2 3">D1-19</strain>
    </source>
</reference>
<name>A0A2T7UJP8_9RHOB</name>
<feature type="transmembrane region" description="Helical" evidence="1">
    <location>
        <begin position="6"/>
        <end position="27"/>
    </location>
</feature>
<evidence type="ECO:0000256" key="1">
    <source>
        <dbReference type="SAM" id="Phobius"/>
    </source>
</evidence>
<organism evidence="2 3">
    <name type="scientific">Pararhodobacter aggregans</name>
    <dbReference type="NCBI Taxonomy" id="404875"/>
    <lineage>
        <taxon>Bacteria</taxon>
        <taxon>Pseudomonadati</taxon>
        <taxon>Pseudomonadota</taxon>
        <taxon>Alphaproteobacteria</taxon>
        <taxon>Rhodobacterales</taxon>
        <taxon>Paracoccaceae</taxon>
        <taxon>Pararhodobacter</taxon>
    </lineage>
</organism>
<accession>A0A2T7UJP8</accession>
<sequence>MNPLVWVGLLDMAVILFALFGAGLKIVPFLYWDKPRMTAFAEKLFHASTASGGLLWYRPTTTIYQRQIDAAGLARAVLTTFRHPRVGDLGDPEAYATSWWLFVAVMAAVPLLIAGALSLVWLSVH</sequence>
<dbReference type="Proteomes" id="UP000244810">
    <property type="component" value="Unassembled WGS sequence"/>
</dbReference>
<dbReference type="AlphaFoldDB" id="A0A2T7UJP8"/>
<dbReference type="EMBL" id="QDDR01000021">
    <property type="protein sequence ID" value="PVE44893.1"/>
    <property type="molecule type" value="Genomic_DNA"/>
</dbReference>
<evidence type="ECO:0000313" key="2">
    <source>
        <dbReference type="EMBL" id="PVE44893.1"/>
    </source>
</evidence>
<keyword evidence="1" id="KW-1133">Transmembrane helix</keyword>
<dbReference type="RefSeq" id="WP_107755164.1">
    <property type="nucleotide sequence ID" value="NZ_QBKF01000022.1"/>
</dbReference>